<dbReference type="PANTHER" id="PTHR13144:SF0">
    <property type="entry name" value="PROTEIN TEX261"/>
    <property type="match status" value="1"/>
</dbReference>
<evidence type="ECO:0008006" key="9">
    <source>
        <dbReference type="Google" id="ProtNLM"/>
    </source>
</evidence>
<feature type="transmembrane region" description="Helical" evidence="6">
    <location>
        <begin position="7"/>
        <end position="30"/>
    </location>
</feature>
<dbReference type="PANTHER" id="PTHR13144">
    <property type="entry name" value="TEX261 PROTEIN"/>
    <property type="match status" value="1"/>
</dbReference>
<dbReference type="AlphaFoldDB" id="A0A1E4SVC9"/>
<gene>
    <name evidence="7" type="ORF">CANARDRAFT_29914</name>
</gene>
<dbReference type="OrthoDB" id="28257at2759"/>
<keyword evidence="4 6" id="KW-1133">Transmembrane helix</keyword>
<evidence type="ECO:0000313" key="8">
    <source>
        <dbReference type="Proteomes" id="UP000094801"/>
    </source>
</evidence>
<evidence type="ECO:0000256" key="1">
    <source>
        <dbReference type="ARBA" id="ARBA00004141"/>
    </source>
</evidence>
<feature type="transmembrane region" description="Helical" evidence="6">
    <location>
        <begin position="50"/>
        <end position="79"/>
    </location>
</feature>
<feature type="transmembrane region" description="Helical" evidence="6">
    <location>
        <begin position="91"/>
        <end position="111"/>
    </location>
</feature>
<organism evidence="7 8">
    <name type="scientific">[Candida] arabinofermentans NRRL YB-2248</name>
    <dbReference type="NCBI Taxonomy" id="983967"/>
    <lineage>
        <taxon>Eukaryota</taxon>
        <taxon>Fungi</taxon>
        <taxon>Dikarya</taxon>
        <taxon>Ascomycota</taxon>
        <taxon>Saccharomycotina</taxon>
        <taxon>Pichiomycetes</taxon>
        <taxon>Pichiales</taxon>
        <taxon>Pichiaceae</taxon>
        <taxon>Ogataea</taxon>
        <taxon>Ogataea/Candida clade</taxon>
    </lineage>
</organism>
<feature type="transmembrane region" description="Helical" evidence="6">
    <location>
        <begin position="141"/>
        <end position="162"/>
    </location>
</feature>
<sequence length="230" mass="26027">MIVELLAIFGSVAGFIAVTLAIASGLYYLSEVVEENTEFTGRLLNRTIKGISITLVLLWLIDGFPFKLTALSLFSYFIYYQNLRRFPNINLTGPNFILTCILAVLNHVLWYQHFTNPYIPSIDERLKPDFKMPRYTSFPEVASFFGLCIWLIPFALFISISANENRLPTSMGDLDGTNSKSGDEKVQKSVNLVKWIIFTSVGKVNGFLRQFGFSGFTRGQSNTNPNEMFI</sequence>
<proteinExistence type="inferred from homology"/>
<dbReference type="Pfam" id="PF04148">
    <property type="entry name" value="Erv26"/>
    <property type="match status" value="1"/>
</dbReference>
<dbReference type="GO" id="GO:0097020">
    <property type="term" value="F:COPII receptor activity"/>
    <property type="evidence" value="ECO:0007669"/>
    <property type="project" value="InterPro"/>
</dbReference>
<dbReference type="GO" id="GO:0005789">
    <property type="term" value="C:endoplasmic reticulum membrane"/>
    <property type="evidence" value="ECO:0007669"/>
    <property type="project" value="TreeGrafter"/>
</dbReference>
<keyword evidence="5 6" id="KW-0472">Membrane</keyword>
<dbReference type="GO" id="GO:0006888">
    <property type="term" value="P:endoplasmic reticulum to Golgi vesicle-mediated transport"/>
    <property type="evidence" value="ECO:0007669"/>
    <property type="project" value="InterPro"/>
</dbReference>
<evidence type="ECO:0000256" key="3">
    <source>
        <dbReference type="ARBA" id="ARBA00022692"/>
    </source>
</evidence>
<keyword evidence="8" id="KW-1185">Reference proteome</keyword>
<evidence type="ECO:0000256" key="5">
    <source>
        <dbReference type="ARBA" id="ARBA00023136"/>
    </source>
</evidence>
<protein>
    <recommendedName>
        <fullName evidence="9">Protein SVP26</fullName>
    </recommendedName>
</protein>
<evidence type="ECO:0000313" key="7">
    <source>
        <dbReference type="EMBL" id="ODV83461.1"/>
    </source>
</evidence>
<dbReference type="GO" id="GO:0030134">
    <property type="term" value="C:COPII-coated ER to Golgi transport vesicle"/>
    <property type="evidence" value="ECO:0007669"/>
    <property type="project" value="TreeGrafter"/>
</dbReference>
<accession>A0A1E4SVC9</accession>
<evidence type="ECO:0000256" key="6">
    <source>
        <dbReference type="SAM" id="Phobius"/>
    </source>
</evidence>
<comment type="similarity">
    <text evidence="2">Belongs to the SVP26 family.</text>
</comment>
<dbReference type="InterPro" id="IPR007277">
    <property type="entry name" value="Svp26/Tex261"/>
</dbReference>
<evidence type="ECO:0000256" key="2">
    <source>
        <dbReference type="ARBA" id="ARBA00008096"/>
    </source>
</evidence>
<comment type="subcellular location">
    <subcellularLocation>
        <location evidence="1">Membrane</location>
        <topology evidence="1">Multi-pass membrane protein</topology>
    </subcellularLocation>
</comment>
<name>A0A1E4SVC9_9ASCO</name>
<keyword evidence="3 6" id="KW-0812">Transmembrane</keyword>
<dbReference type="Proteomes" id="UP000094801">
    <property type="component" value="Unassembled WGS sequence"/>
</dbReference>
<evidence type="ECO:0000256" key="4">
    <source>
        <dbReference type="ARBA" id="ARBA00022989"/>
    </source>
</evidence>
<dbReference type="GO" id="GO:0000139">
    <property type="term" value="C:Golgi membrane"/>
    <property type="evidence" value="ECO:0007669"/>
    <property type="project" value="TreeGrafter"/>
</dbReference>
<dbReference type="EMBL" id="KV453863">
    <property type="protein sequence ID" value="ODV83461.1"/>
    <property type="molecule type" value="Genomic_DNA"/>
</dbReference>
<reference evidence="8" key="1">
    <citation type="submission" date="2016-04" db="EMBL/GenBank/DDBJ databases">
        <title>Comparative genomics of biotechnologically important yeasts.</title>
        <authorList>
            <consortium name="DOE Joint Genome Institute"/>
            <person name="Riley R."/>
            <person name="Haridas S."/>
            <person name="Wolfe K.H."/>
            <person name="Lopes M.R."/>
            <person name="Hittinger C.T."/>
            <person name="Goker M."/>
            <person name="Salamov A."/>
            <person name="Wisecaver J."/>
            <person name="Long T.M."/>
            <person name="Aerts A.L."/>
            <person name="Barry K."/>
            <person name="Choi C."/>
            <person name="Clum A."/>
            <person name="Coughlan A.Y."/>
            <person name="Deshpande S."/>
            <person name="Douglass A.P."/>
            <person name="Hanson S.J."/>
            <person name="Klenk H.-P."/>
            <person name="Labutti K."/>
            <person name="Lapidus A."/>
            <person name="Lindquist E."/>
            <person name="Lipzen A."/>
            <person name="Meier-Kolthoff J.P."/>
            <person name="Ohm R.A."/>
            <person name="Otillar R.P."/>
            <person name="Pangilinan J."/>
            <person name="Peng Y."/>
            <person name="Rokas A."/>
            <person name="Rosa C.A."/>
            <person name="Scheuner C."/>
            <person name="Sibirny A.A."/>
            <person name="Slot J.C."/>
            <person name="Stielow J.B."/>
            <person name="Sun H."/>
            <person name="Kurtzman C.P."/>
            <person name="Blackwell M."/>
            <person name="Grigoriev I.V."/>
            <person name="Jeffries T.W."/>
        </authorList>
    </citation>
    <scope>NUCLEOTIDE SEQUENCE [LARGE SCALE GENOMIC DNA]</scope>
    <source>
        <strain evidence="8">NRRL YB-2248</strain>
    </source>
</reference>